<evidence type="ECO:0000313" key="4">
    <source>
        <dbReference type="EMBL" id="ONH27525.1"/>
    </source>
</evidence>
<dbReference type="EMBL" id="MOMC01000045">
    <property type="protein sequence ID" value="ONH27525.1"/>
    <property type="molecule type" value="Genomic_DNA"/>
</dbReference>
<dbReference type="AlphaFoldDB" id="A0A1V2I6Z3"/>
<dbReference type="Gene3D" id="3.30.460.10">
    <property type="entry name" value="Beta Polymerase, domain 2"/>
    <property type="match status" value="1"/>
</dbReference>
<dbReference type="Pfam" id="PF13427">
    <property type="entry name" value="AadA_C"/>
    <property type="match status" value="1"/>
</dbReference>
<evidence type="ECO:0000256" key="1">
    <source>
        <dbReference type="ARBA" id="ARBA00022679"/>
    </source>
</evidence>
<evidence type="ECO:0000259" key="2">
    <source>
        <dbReference type="Pfam" id="PF01909"/>
    </source>
</evidence>
<feature type="domain" description="Adenylyltransferase AadA C-terminal" evidence="3">
    <location>
        <begin position="147"/>
        <end position="237"/>
    </location>
</feature>
<protein>
    <recommendedName>
        <fullName evidence="6">Adenylyltransferase AadA C-terminal domain-containing protein</fullName>
    </recommendedName>
</protein>
<gene>
    <name evidence="4" type="ORF">BL253_21785</name>
</gene>
<reference evidence="5" key="1">
    <citation type="submission" date="2016-10" db="EMBL/GenBank/DDBJ databases">
        <title>Frankia sp. NRRL B-16386 Genome sequencing.</title>
        <authorList>
            <person name="Ghodhbane-Gtari F."/>
            <person name="Swanson E."/>
            <person name="Gueddou A."/>
            <person name="Hezbri K."/>
            <person name="Ktari K."/>
            <person name="Nouioui I."/>
            <person name="Morris K."/>
            <person name="Simpson S."/>
            <person name="Abebe-Akele F."/>
            <person name="Thomas K."/>
            <person name="Gtari M."/>
            <person name="Tisa L.S."/>
        </authorList>
    </citation>
    <scope>NUCLEOTIDE SEQUENCE [LARGE SCALE GENOMIC DNA]</scope>
    <source>
        <strain evidence="5">NRRL B-16386</strain>
    </source>
</reference>
<dbReference type="SUPFAM" id="SSF81301">
    <property type="entry name" value="Nucleotidyltransferase"/>
    <property type="match status" value="1"/>
</dbReference>
<organism evidence="4 5">
    <name type="scientific">Pseudofrankia asymbiotica</name>
    <dbReference type="NCBI Taxonomy" id="1834516"/>
    <lineage>
        <taxon>Bacteria</taxon>
        <taxon>Bacillati</taxon>
        <taxon>Actinomycetota</taxon>
        <taxon>Actinomycetes</taxon>
        <taxon>Frankiales</taxon>
        <taxon>Frankiaceae</taxon>
        <taxon>Pseudofrankia</taxon>
    </lineage>
</organism>
<keyword evidence="5" id="KW-1185">Reference proteome</keyword>
<evidence type="ECO:0000259" key="3">
    <source>
        <dbReference type="Pfam" id="PF13427"/>
    </source>
</evidence>
<dbReference type="RefSeq" id="WP_076819035.1">
    <property type="nucleotide sequence ID" value="NZ_MOMC01000045.1"/>
</dbReference>
<comment type="caution">
    <text evidence="4">The sequence shown here is derived from an EMBL/GenBank/DDBJ whole genome shotgun (WGS) entry which is preliminary data.</text>
</comment>
<name>A0A1V2I6Z3_9ACTN</name>
<sequence>MLPERETNYLRHITELLRELFAERLVAVYLFGSGAYGDYDPGPSDIDVQAVIDGALEPAELTRLVEGLDHAVFPCPARHLEFVCYDVQDVSPSARHPRYQLNLNTGSDIDRHVSTDPATEPSHWFLLDLAIGRALGRALHGPPPADLLAEVPRTWQLCAILDSLSWHDTSEPATPNRVLNACRSWRYAETETWGSKRQGARWVASRHPDLTVVAAALSGRRGYGVVDPAAADDLVTRTRAAVDAAIETTS</sequence>
<proteinExistence type="predicted"/>
<evidence type="ECO:0008006" key="6">
    <source>
        <dbReference type="Google" id="ProtNLM"/>
    </source>
</evidence>
<evidence type="ECO:0000313" key="5">
    <source>
        <dbReference type="Proteomes" id="UP000188929"/>
    </source>
</evidence>
<dbReference type="InterPro" id="IPR025184">
    <property type="entry name" value="AadA_C"/>
</dbReference>
<dbReference type="STRING" id="1834516.BL253_21785"/>
<feature type="domain" description="Polymerase nucleotidyl transferase" evidence="2">
    <location>
        <begin position="13"/>
        <end position="55"/>
    </location>
</feature>
<dbReference type="CDD" id="cd05403">
    <property type="entry name" value="NT_KNTase_like"/>
    <property type="match status" value="1"/>
</dbReference>
<dbReference type="InterPro" id="IPR002934">
    <property type="entry name" value="Polymerase_NTP_transf_dom"/>
</dbReference>
<dbReference type="Proteomes" id="UP000188929">
    <property type="component" value="Unassembled WGS sequence"/>
</dbReference>
<dbReference type="Pfam" id="PF01909">
    <property type="entry name" value="NTP_transf_2"/>
    <property type="match status" value="1"/>
</dbReference>
<keyword evidence="1" id="KW-0808">Transferase</keyword>
<dbReference type="OrthoDB" id="7058480at2"/>
<accession>A0A1V2I6Z3</accession>
<dbReference type="GO" id="GO:0016779">
    <property type="term" value="F:nucleotidyltransferase activity"/>
    <property type="evidence" value="ECO:0007669"/>
    <property type="project" value="InterPro"/>
</dbReference>
<dbReference type="InterPro" id="IPR043519">
    <property type="entry name" value="NT_sf"/>
</dbReference>